<dbReference type="PANTHER" id="PTHR45460">
    <property type="entry name" value="SIMILAR TO CYSTEINE PROTEINASE"/>
    <property type="match status" value="1"/>
</dbReference>
<evidence type="ECO:0000259" key="2">
    <source>
        <dbReference type="SMART" id="SM00736"/>
    </source>
</evidence>
<dbReference type="SMART" id="SM00736">
    <property type="entry name" value="CADG"/>
    <property type="match status" value="1"/>
</dbReference>
<dbReference type="GO" id="GO:0005509">
    <property type="term" value="F:calcium ion binding"/>
    <property type="evidence" value="ECO:0007669"/>
    <property type="project" value="InterPro"/>
</dbReference>
<dbReference type="SUPFAM" id="SSF49313">
    <property type="entry name" value="Cadherin-like"/>
    <property type="match status" value="2"/>
</dbReference>
<evidence type="ECO:0000313" key="4">
    <source>
        <dbReference type="Proteomes" id="UP000189670"/>
    </source>
</evidence>
<dbReference type="InterPro" id="IPR015919">
    <property type="entry name" value="Cadherin-like_sf"/>
</dbReference>
<dbReference type="Pfam" id="PF13517">
    <property type="entry name" value="FG-GAP_3"/>
    <property type="match status" value="3"/>
</dbReference>
<accession>A0A1V1PCB6</accession>
<name>A0A1V1PCB6_9BACT</name>
<dbReference type="Proteomes" id="UP000189670">
    <property type="component" value="Unassembled WGS sequence"/>
</dbReference>
<dbReference type="InterPro" id="IPR011460">
    <property type="entry name" value="Lcl_C"/>
</dbReference>
<comment type="caution">
    <text evidence="3">The sequence shown here is derived from an EMBL/GenBank/DDBJ whole genome shotgun (WGS) entry which is preliminary data.</text>
</comment>
<dbReference type="Pfam" id="PF07603">
    <property type="entry name" value="Lcl_C"/>
    <property type="match status" value="2"/>
</dbReference>
<dbReference type="InterPro" id="IPR024361">
    <property type="entry name" value="BACON"/>
</dbReference>
<dbReference type="InterPro" id="IPR013783">
    <property type="entry name" value="Ig-like_fold"/>
</dbReference>
<dbReference type="Pfam" id="PF07593">
    <property type="entry name" value="UnbV_ASPIC"/>
    <property type="match status" value="1"/>
</dbReference>
<dbReference type="InterPro" id="IPR013517">
    <property type="entry name" value="FG-GAP"/>
</dbReference>
<protein>
    <recommendedName>
        <fullName evidence="2">Dystroglycan-type cadherin-like domain-containing protein</fullName>
    </recommendedName>
</protein>
<dbReference type="InterPro" id="IPR006644">
    <property type="entry name" value="Cadg"/>
</dbReference>
<sequence length="2627" mass="290684">MKTCKCFLGITPKGKIMNPIKIFLVIFWICTNIQTALAENPFSVSPSDYKEWAIITAVVHDYDDTNISNTSDVLAAYVGNECRGVALAQHPPDGTRFFLQIWSNTSGETIQFRFYDASRQTIDQVQETILFTAQGVMGSINAPTVLHLEDPREYGCTDPKAINYDPSADLNDNSCIYPPELDYINDQVIAEDTSLTYTLTAKDLNNDLLTFSVQMADNTISAKIDNNIFIATPPKDWHGTIEILVNVTDGSYTDSQSFLLTVYPTNDPPTISQIADQSIYENTSTKAIPFSVSDLDQDRIQVSIQSSNTELIHHDGIFVSGNDMGWYLKLTPLTNAYGESQITVSVNDGSVTVHESFVLTVRPLTVQPTVSKIPTVIIQENTSSVPIPFTVTDIVYGEENIYLTVTTTAPELIPVDNIQIMNLYGKRYLQITPILDKSGTATIVLTGSNPRYSVNSVFTVIVKSKDEMAIFNRFEKLNAQGTPLADSATDYSIVHDLFTDLFWEIKTTNPDIQDKDRQYTWYNPDNDTNGGYPGITSSGGDTQYFIEWLNIKTLGSRSDWRMPEITELLSLVHITRTNPDILTQFFPHMQSGCYWSNTPHAQFKGDAWMVNVSDGTDDYISKATNCYVRAVRGQKLSAELQANHFVDNQDDTITDTTTGFMWGKILPSQLTFDDSATTCQNLTIAGYSDWRMPTRQELRTLVRFDRFNPASDLFDQPSDWFWTNESFSKTESWAIYFYYGKAHAQIQSNAYFVRPVRAGIQAKQRCFNVKMPLPGSEWLEDDIMAIQWLSCESVENINIYLSRAGGQPGTFMKLAENLVNTGQFNWTVIGPQTYNAVLKIENANDASVFDTQGVFQIKGQPVPSLAVFPTHIEIPAKGGSARITISNAGEGILEWQINLESDWIVPDSSLSGVENGWFDCLVEENSFEHRSACFSVTASNAHQSPQQVCLFQAGNEFIDQLKNVSAGDLTHTLESAWGCNWVDYNHDGWMDIFIVNRHAQDSLYRNNKNRTFTRVTDHVLVNDINDSTAATWADYDNDHDIDVYVVHPNDNNALYANDGKGNFVLITDDIVVTDPGISYGASWVDINNDGHVDLFVTQTEFEPNALYLNQGNGHFEKNTTSRIPSGHGKTLAWGDYRQNGWMDLIIPQKITLYLNTGQLSFFVMESSVLDLDSTQQSFNAAIWADFDNDTCMDLFITDHTKNNVLLHNDCQGSFNQMPDIPPALDGGQSSGASWADFDQDGDLDLFVSRLDMNNLFYVNNGNGQFNRILSGDIANGNGRASAVADYDNDGDLDLLVIQSGNPHLLFENKGFGEHWIGIRCVGVHANTLAIGAQITVNATIYGKTVQQIRQIVAQKGHNSQDSPIMLFGLGNQSNIDSIQVDWPGGGISRLTQVPSDQYITIVESDSGAKRSLTVSPSHEIVSALEGNLSVKVIVENDTTPLTWTAQTSCDWISFNGPQSGTQTQNLNIHYNHNPGHQRDGQITIQPDDISLSSVTMEIIQNANVPPQWHLPIQDLYLTEDNDTVQISFHIEDPDTEMTDFQFFSHGQNSDLLGSQGVSLMPHPVTPNTMNLLLRPRYNQYGDSIVSVAVVDGIHQYTDTIWVHVSPVNDMPILSPLRDQTIHEDELLFVSFTVTDVDEDNIAIHVESLAPGLIDDNDIWIQKNGHNYSLQVLPVKDQYGMGQLKLTISDGSVDVSDIVDFTILSVNDRPTMSPINDQEILETSVAIPFTVADAETLPSQLQIQARSHSPNLIPSDHMLITATDNTYQLILTGPDNLFGIASVELSVSDGSLTQTQFFNVFVRNAGNVPMIANVLDQRIFEDETLSLTLTVGGVASQAIVITGTSSNPALVSDKAIQIDGIGQKRQLNISPNPDASGQTQLTLHVTDGNHTIYEDFILLVVPVNDPPVISKLNDIWFREDTGLKTISFSTSDVDSNHLSVNAVSSDISIIPDNTMDLQINGSRWDLTLKPSPNAFGNCQISVLVSDGLTTTVASFGVDIQEMNDTPIIQTISDQVLDEDTSKTIALFLSDEETPLTALQLSVHTDNPLLIPPENIHFNENLTTMTVSPLTDANGQANITLYVDDGSGLPNSVQSDRFVLLVRPINDKPIISAIDPQTVPENGSTSVQFTVDDAEKTAQELIIEATSDNQTLVPDSNLVITVDDPTQVLEITPRPYFSGETQIHISVFDGATTVSQSFTLTVSPKNYPPDFLVGMDIYIWEDAPPQKLSKWATQISPGPVNENGQALNFKIIKNSHPQYFKTPPVVTSQGDLHYTLTADANGTAEIHLVLMDDALDNNVSQSQRFFMHISPVNDPPSFTIGPDIIIVEDAANCLYTQWAKFISPGAANESNQKLTFVLETDTTELFEQLPTVSRQGDLEFILSPNANGRAVFDIYLEDNGETLNTSAIDNFYIEIIPENDPPTMTPVSDETIHEDTPWSIDLTINDVDTPLSQLSLTVCSANTHLFPDDGIHITENGHQRHLEIIPSPNLSGVSALTITLWDGFARYENPFTLTVLPVNDPPIIVPIDHQYVQEDGPLIAIPLTVTDAESAPTNIVLTAVANEPQMFSMLAIEWIENQAFVHFQSLPNVWGTTSIDILASDSINQSQTKIAVTIQPQDDPPHNQIYPPF</sequence>
<dbReference type="EMBL" id="ATBP01000135">
    <property type="protein sequence ID" value="ETR72562.1"/>
    <property type="molecule type" value="Genomic_DNA"/>
</dbReference>
<evidence type="ECO:0000313" key="3">
    <source>
        <dbReference type="EMBL" id="ETR72562.1"/>
    </source>
</evidence>
<dbReference type="Gene3D" id="2.60.40.10">
    <property type="entry name" value="Immunoglobulins"/>
    <property type="match status" value="4"/>
</dbReference>
<dbReference type="SUPFAM" id="SSF69318">
    <property type="entry name" value="Integrin alpha N-terminal domain"/>
    <property type="match status" value="1"/>
</dbReference>
<dbReference type="Gene3D" id="2.130.10.130">
    <property type="entry name" value="Integrin alpha, N-terminal"/>
    <property type="match status" value="2"/>
</dbReference>
<keyword evidence="1" id="KW-0732">Signal</keyword>
<evidence type="ECO:0000256" key="1">
    <source>
        <dbReference type="ARBA" id="ARBA00022729"/>
    </source>
</evidence>
<organism evidence="3 4">
    <name type="scientific">Candidatus Magnetoglobus multicellularis str. Araruama</name>
    <dbReference type="NCBI Taxonomy" id="890399"/>
    <lineage>
        <taxon>Bacteria</taxon>
        <taxon>Pseudomonadati</taxon>
        <taxon>Thermodesulfobacteriota</taxon>
        <taxon>Desulfobacteria</taxon>
        <taxon>Desulfobacterales</taxon>
        <taxon>Desulfobacteraceae</taxon>
        <taxon>Candidatus Magnetoglobus</taxon>
    </lineage>
</organism>
<dbReference type="PANTHER" id="PTHR45460:SF2">
    <property type="entry name" value="ALPHA 1,3 GLUCANASE, GH71 FAMILY (EUROFUNG)"/>
    <property type="match status" value="1"/>
</dbReference>
<reference evidence="4" key="1">
    <citation type="submission" date="2012-11" db="EMBL/GenBank/DDBJ databases">
        <authorList>
            <person name="Lucero-Rivera Y.E."/>
            <person name="Tovar-Ramirez D."/>
        </authorList>
    </citation>
    <scope>NUCLEOTIDE SEQUENCE [LARGE SCALE GENOMIC DNA]</scope>
    <source>
        <strain evidence="4">Araruama</strain>
    </source>
</reference>
<feature type="domain" description="Dystroglycan-type cadherin-like" evidence="2">
    <location>
        <begin position="179"/>
        <end position="269"/>
    </location>
</feature>
<dbReference type="InterPro" id="IPR011519">
    <property type="entry name" value="UnbV_ASPIC"/>
</dbReference>
<proteinExistence type="predicted"/>
<dbReference type="NCBIfam" id="NF012211">
    <property type="entry name" value="tand_rpt_95"/>
    <property type="match status" value="1"/>
</dbReference>
<gene>
    <name evidence="3" type="ORF">OMM_07439</name>
</gene>
<dbReference type="GO" id="GO:0016020">
    <property type="term" value="C:membrane"/>
    <property type="evidence" value="ECO:0007669"/>
    <property type="project" value="InterPro"/>
</dbReference>
<dbReference type="InterPro" id="IPR028994">
    <property type="entry name" value="Integrin_alpha_N"/>
</dbReference>
<dbReference type="Pfam" id="PF19190">
    <property type="entry name" value="BACON_2"/>
    <property type="match status" value="1"/>
</dbReference>